<keyword evidence="3" id="KW-0276">Fatty acid metabolism</keyword>
<evidence type="ECO:0000313" key="11">
    <source>
        <dbReference type="Proteomes" id="UP000245396"/>
    </source>
</evidence>
<dbReference type="EMBL" id="QGGG01000003">
    <property type="protein sequence ID" value="PWJ85396.1"/>
    <property type="molecule type" value="Genomic_DNA"/>
</dbReference>
<dbReference type="PROSITE" id="PS00455">
    <property type="entry name" value="AMP_BINDING"/>
    <property type="match status" value="1"/>
</dbReference>
<keyword evidence="2" id="KW-0436">Ligase</keyword>
<dbReference type="PANTHER" id="PTHR43859">
    <property type="entry name" value="ACYL-ACTIVATING ENZYME"/>
    <property type="match status" value="1"/>
</dbReference>
<evidence type="ECO:0000313" key="10">
    <source>
        <dbReference type="EMBL" id="PWJ85396.1"/>
    </source>
</evidence>
<evidence type="ECO:0000256" key="2">
    <source>
        <dbReference type="ARBA" id="ARBA00022598"/>
    </source>
</evidence>
<dbReference type="Gene3D" id="3.40.50.12780">
    <property type="entry name" value="N-terminal domain of ligase-like"/>
    <property type="match status" value="1"/>
</dbReference>
<dbReference type="GO" id="GO:0006631">
    <property type="term" value="P:fatty acid metabolic process"/>
    <property type="evidence" value="ECO:0007669"/>
    <property type="project" value="UniProtKB-KW"/>
</dbReference>
<comment type="catalytic activity">
    <reaction evidence="5">
        <text>3-(methylsulfanyl)propanoate + ATP + CoA = 3-(methylsulfanyl)propanoyl-CoA + AMP + diphosphate</text>
        <dbReference type="Rhea" id="RHEA:43052"/>
        <dbReference type="ChEBI" id="CHEBI:30616"/>
        <dbReference type="ChEBI" id="CHEBI:33019"/>
        <dbReference type="ChEBI" id="CHEBI:49016"/>
        <dbReference type="ChEBI" id="CHEBI:57287"/>
        <dbReference type="ChEBI" id="CHEBI:82815"/>
        <dbReference type="ChEBI" id="CHEBI:456215"/>
        <dbReference type="EC" id="6.2.1.44"/>
    </reaction>
    <physiologicalReaction direction="left-to-right" evidence="5">
        <dbReference type="Rhea" id="RHEA:43053"/>
    </physiologicalReaction>
</comment>
<dbReference type="OrthoDB" id="9803968at2"/>
<dbReference type="Pfam" id="PF13193">
    <property type="entry name" value="AMP-binding_C"/>
    <property type="match status" value="1"/>
</dbReference>
<sequence>MLGLMQEWPLLCHKILDHAGIQHPHREVVSRSVEGPVVRTTYAELRLRALKLAQRLERDGCKAGDRIATMAWNTARHMEAWYGIMGMGGVYHTLNPRLFPDQIAWIMNHAEDRALFVDLTFLPLVEKIAASVPSLGRIVVLTDAAHLPQTTLPNVVAYEEWLAEADGDYRWKDLGENDAAGMCYTSGTTGEPKGVLYSHRSNVLHAMMACMPDAMGISSRDVVLPVVPMFHANAWGLAQSCPMVGAKMVMPGGRMDGASIYELLDTEKVSFTAAVPTVWLMLLQHLEETGKKLPYLNKVVIGGSACPRAITKKFQENYGVEVVHAWGMTEMSPLGSLCTIKPEYAALEGDARLDIEEKQGHAPFGVEMQVTDDNNTVLPWDGRTFGRLKVRGPAVARAYYGDAGSEQFGHEGWFDTGDVAHIDPSGYMQITDRAKDVIKSGGEWISTIELENLAVGHPDVAEAAVIGVRHSKWDERPLLVVVRKPGKEPAREDILAFMKDKVAKWWLPDDVAFVEEIPHTATGKIQKSVLRKQFRDYRLPTDGEGLLPTGETL</sequence>
<feature type="domain" description="AMP-dependent synthetase/ligase" evidence="8">
    <location>
        <begin position="21"/>
        <end position="400"/>
    </location>
</feature>
<proteinExistence type="inferred from homology"/>
<dbReference type="GO" id="GO:0016874">
    <property type="term" value="F:ligase activity"/>
    <property type="evidence" value="ECO:0007669"/>
    <property type="project" value="UniProtKB-KW"/>
</dbReference>
<dbReference type="InterPro" id="IPR025110">
    <property type="entry name" value="AMP-bd_C"/>
</dbReference>
<dbReference type="SUPFAM" id="SSF56801">
    <property type="entry name" value="Acetyl-CoA synthetase-like"/>
    <property type="match status" value="1"/>
</dbReference>
<dbReference type="NCBIfam" id="NF004837">
    <property type="entry name" value="PRK06187.1"/>
    <property type="match status" value="1"/>
</dbReference>
<evidence type="ECO:0000259" key="9">
    <source>
        <dbReference type="Pfam" id="PF13193"/>
    </source>
</evidence>
<dbReference type="FunFam" id="3.30.300.30:FF:000008">
    <property type="entry name" value="2,3-dihydroxybenzoate-AMP ligase"/>
    <property type="match status" value="1"/>
</dbReference>
<keyword evidence="11" id="KW-1185">Reference proteome</keyword>
<evidence type="ECO:0000256" key="4">
    <source>
        <dbReference type="ARBA" id="ARBA00023098"/>
    </source>
</evidence>
<dbReference type="EC" id="6.2.1.44" evidence="6"/>
<dbReference type="InterPro" id="IPR042099">
    <property type="entry name" value="ANL_N_sf"/>
</dbReference>
<evidence type="ECO:0000256" key="5">
    <source>
        <dbReference type="ARBA" id="ARBA00051915"/>
    </source>
</evidence>
<dbReference type="STRING" id="1192868.GCA_000304395_00021"/>
<protein>
    <recommendedName>
        <fullName evidence="7">3-methylmercaptopropionyl-CoA ligase</fullName>
        <ecNumber evidence="6">6.2.1.44</ecNumber>
    </recommendedName>
</protein>
<evidence type="ECO:0000256" key="3">
    <source>
        <dbReference type="ARBA" id="ARBA00022832"/>
    </source>
</evidence>
<dbReference type="CDD" id="cd12119">
    <property type="entry name" value="ttLC_FACS_AlkK_like"/>
    <property type="match status" value="1"/>
</dbReference>
<name>A0A316C8K5_PSESE</name>
<dbReference type="Pfam" id="PF00501">
    <property type="entry name" value="AMP-binding"/>
    <property type="match status" value="1"/>
</dbReference>
<dbReference type="Gene3D" id="3.30.300.30">
    <property type="match status" value="1"/>
</dbReference>
<dbReference type="RefSeq" id="WP_109612116.1">
    <property type="nucleotide sequence ID" value="NZ_QGGG01000003.1"/>
</dbReference>
<organism evidence="10 11">
    <name type="scientific">Pseudaminobacter salicylatoxidans</name>
    <dbReference type="NCBI Taxonomy" id="93369"/>
    <lineage>
        <taxon>Bacteria</taxon>
        <taxon>Pseudomonadati</taxon>
        <taxon>Pseudomonadota</taxon>
        <taxon>Alphaproteobacteria</taxon>
        <taxon>Hyphomicrobiales</taxon>
        <taxon>Phyllobacteriaceae</taxon>
        <taxon>Pseudaminobacter</taxon>
    </lineage>
</organism>
<accession>A0A316C8K5</accession>
<keyword evidence="4" id="KW-0443">Lipid metabolism</keyword>
<evidence type="ECO:0000256" key="6">
    <source>
        <dbReference type="ARBA" id="ARBA00066616"/>
    </source>
</evidence>
<gene>
    <name evidence="10" type="ORF">C7441_103253</name>
</gene>
<feature type="domain" description="AMP-binding enzyme C-terminal" evidence="9">
    <location>
        <begin position="449"/>
        <end position="524"/>
    </location>
</feature>
<dbReference type="NCBIfam" id="NF004674">
    <property type="entry name" value="PRK06018.1"/>
    <property type="match status" value="1"/>
</dbReference>
<dbReference type="InterPro" id="IPR045851">
    <property type="entry name" value="AMP-bd_C_sf"/>
</dbReference>
<dbReference type="InterPro" id="IPR000873">
    <property type="entry name" value="AMP-dep_synth/lig_dom"/>
</dbReference>
<dbReference type="PANTHER" id="PTHR43859:SF4">
    <property type="entry name" value="BUTANOATE--COA LIGASE AAE1-RELATED"/>
    <property type="match status" value="1"/>
</dbReference>
<comment type="caution">
    <text evidence="10">The sequence shown here is derived from an EMBL/GenBank/DDBJ whole genome shotgun (WGS) entry which is preliminary data.</text>
</comment>
<evidence type="ECO:0000256" key="7">
    <source>
        <dbReference type="ARBA" id="ARBA00067668"/>
    </source>
</evidence>
<evidence type="ECO:0000259" key="8">
    <source>
        <dbReference type="Pfam" id="PF00501"/>
    </source>
</evidence>
<dbReference type="InterPro" id="IPR020845">
    <property type="entry name" value="AMP-binding_CS"/>
</dbReference>
<evidence type="ECO:0000256" key="1">
    <source>
        <dbReference type="ARBA" id="ARBA00006432"/>
    </source>
</evidence>
<comment type="similarity">
    <text evidence="1">Belongs to the ATP-dependent AMP-binding enzyme family.</text>
</comment>
<reference evidence="10 11" key="1">
    <citation type="submission" date="2018-05" db="EMBL/GenBank/DDBJ databases">
        <title>Genomic Encyclopedia of Type Strains, Phase IV (KMG-IV): sequencing the most valuable type-strain genomes for metagenomic binning, comparative biology and taxonomic classification.</title>
        <authorList>
            <person name="Goeker M."/>
        </authorList>
    </citation>
    <scope>NUCLEOTIDE SEQUENCE [LARGE SCALE GENOMIC DNA]</scope>
    <source>
        <strain evidence="10 11">DSM 6986</strain>
    </source>
</reference>
<dbReference type="AlphaFoldDB" id="A0A316C8K5"/>
<dbReference type="Proteomes" id="UP000245396">
    <property type="component" value="Unassembled WGS sequence"/>
</dbReference>